<reference evidence="1" key="1">
    <citation type="submission" date="2019-11" db="EMBL/GenBank/DDBJ databases">
        <title>Nori genome reveals adaptations in red seaweeds to the harsh intertidal environment.</title>
        <authorList>
            <person name="Wang D."/>
            <person name="Mao Y."/>
        </authorList>
    </citation>
    <scope>NUCLEOTIDE SEQUENCE</scope>
    <source>
        <tissue evidence="1">Gametophyte</tissue>
    </source>
</reference>
<dbReference type="Proteomes" id="UP000798662">
    <property type="component" value="Chromosome 1"/>
</dbReference>
<comment type="caution">
    <text evidence="1">The sequence shown here is derived from an EMBL/GenBank/DDBJ whole genome shotgun (WGS) entry which is preliminary data.</text>
</comment>
<name>A0ACC3BQ56_PYRYE</name>
<keyword evidence="2" id="KW-1185">Reference proteome</keyword>
<accession>A0ACC3BQ56</accession>
<proteinExistence type="predicted"/>
<protein>
    <submittedName>
        <fullName evidence="1">Uncharacterized protein</fullName>
    </submittedName>
</protein>
<gene>
    <name evidence="1" type="ORF">I4F81_002212</name>
</gene>
<dbReference type="EMBL" id="CM020618">
    <property type="protein sequence ID" value="KAK1859617.1"/>
    <property type="molecule type" value="Genomic_DNA"/>
</dbReference>
<evidence type="ECO:0000313" key="2">
    <source>
        <dbReference type="Proteomes" id="UP000798662"/>
    </source>
</evidence>
<organism evidence="1 2">
    <name type="scientific">Pyropia yezoensis</name>
    <name type="common">Susabi-nori</name>
    <name type="synonym">Porphyra yezoensis</name>
    <dbReference type="NCBI Taxonomy" id="2788"/>
    <lineage>
        <taxon>Eukaryota</taxon>
        <taxon>Rhodophyta</taxon>
        <taxon>Bangiophyceae</taxon>
        <taxon>Bangiales</taxon>
        <taxon>Bangiaceae</taxon>
        <taxon>Pyropia</taxon>
    </lineage>
</organism>
<evidence type="ECO:0000313" key="1">
    <source>
        <dbReference type="EMBL" id="KAK1859617.1"/>
    </source>
</evidence>
<sequence length="838" mass="93416">MRQALAADIDEAVDNDAWYACQLTEMNETYEAYYRAALPGMLAALSRAPKVRYWAKGEEDEGPSDCRETPFDSDAFRLCEEQVIREHGRDAFVLAIHAYSDSCATSSSRAYKLYPIRVRVVNALTETEEWLTIAYVPQVSTEKGSAGAERSRLRRMAILQRVLYLAFRSTISASHNGVAVAAGARGQLLAFPRIILYLCDQPEERQVLCFKPGMCRRPCSLCDVLVSDLGTDDALDAKDRCPVSVVERQLEAYEHRRHRREKRRRLHIEREWSINSQPPALAAMAGLCTPPFLLCKIVAIDVLHVLDLGITRELVRRLVSIFPSMCAGHGPVCGSFAATYAEAYRRLLGLGRRSKASNVKPGYFITEDEKQATYTGREQRHGVWILPFLVSGIFDRGRPIRTSKTQGCDASNDEQGRAEAKQLLEALCGGQEDAHIEPEPDEEAPPMPSKSKNPSRSKDMFDWDLYQAAFADTPLHAAISAMFAEYAMLVGRITRRVGAAAGKPMTLSEGVLLAQQARDFIMGYVTPILGHVRTTKIHRVLCHVLHSIKYHGNIMNANTSTNKQEHKADKRHYVRTNKRAGYTRQLVRHAHGTRAVLRRNAAAMQAQDIAMAESRARAADGGYAADDETGGSPMRRARTAHLPHERISQLATRPGLATLAAVLFVPERKRIAVPGHIFFEAQLPVGRKRQVLRASPAFFGREGYDYLEYRSPRSDADCTVRYGQVRLLLRDQDGEDFAVVAEMEPVVGADECPLSARGCTRLRWCFNAAPDDGDGSGCVDLCVVHVKDFLRVVHIVPDCADMGRRETIGITPPSLGRSGERLRDMRYLLNSFIPECGE</sequence>